<proteinExistence type="predicted"/>
<dbReference type="Proteomes" id="UP001353858">
    <property type="component" value="Unassembled WGS sequence"/>
</dbReference>
<evidence type="ECO:0000256" key="1">
    <source>
        <dbReference type="SAM" id="MobiDB-lite"/>
    </source>
</evidence>
<reference evidence="3" key="1">
    <citation type="submission" date="2023-01" db="EMBL/GenBank/DDBJ databases">
        <title>Key to firefly adult light organ development and bioluminescence: homeobox transcription factors regulate luciferase expression and transportation to peroxisome.</title>
        <authorList>
            <person name="Fu X."/>
        </authorList>
    </citation>
    <scope>NUCLEOTIDE SEQUENCE [LARGE SCALE GENOMIC DNA]</scope>
</reference>
<evidence type="ECO:0000313" key="2">
    <source>
        <dbReference type="EMBL" id="KAK4880834.1"/>
    </source>
</evidence>
<feature type="compositionally biased region" description="Low complexity" evidence="1">
    <location>
        <begin position="16"/>
        <end position="25"/>
    </location>
</feature>
<comment type="caution">
    <text evidence="2">The sequence shown here is derived from an EMBL/GenBank/DDBJ whole genome shotgun (WGS) entry which is preliminary data.</text>
</comment>
<organism evidence="2 3">
    <name type="scientific">Aquatica leii</name>
    <dbReference type="NCBI Taxonomy" id="1421715"/>
    <lineage>
        <taxon>Eukaryota</taxon>
        <taxon>Metazoa</taxon>
        <taxon>Ecdysozoa</taxon>
        <taxon>Arthropoda</taxon>
        <taxon>Hexapoda</taxon>
        <taxon>Insecta</taxon>
        <taxon>Pterygota</taxon>
        <taxon>Neoptera</taxon>
        <taxon>Endopterygota</taxon>
        <taxon>Coleoptera</taxon>
        <taxon>Polyphaga</taxon>
        <taxon>Elateriformia</taxon>
        <taxon>Elateroidea</taxon>
        <taxon>Lampyridae</taxon>
        <taxon>Luciolinae</taxon>
        <taxon>Aquatica</taxon>
    </lineage>
</organism>
<dbReference type="EMBL" id="JARPUR010000003">
    <property type="protein sequence ID" value="KAK4880834.1"/>
    <property type="molecule type" value="Genomic_DNA"/>
</dbReference>
<protein>
    <submittedName>
        <fullName evidence="2">Uncharacterized protein</fullName>
    </submittedName>
</protein>
<name>A0AAN7PXZ4_9COLE</name>
<feature type="region of interest" description="Disordered" evidence="1">
    <location>
        <begin position="1"/>
        <end position="75"/>
    </location>
</feature>
<keyword evidence="3" id="KW-1185">Reference proteome</keyword>
<dbReference type="AlphaFoldDB" id="A0AAN7PXZ4"/>
<sequence length="115" mass="12879">MVVMRTSSHRFNKKTSGSSSSRGGRVVACRQNPTLSDEKEKRQNIVGADRSFEADEGELAEESNRSPVEQYSNVDPNEIIDATNAENKANKYILFTVKRNDCCYEILSIEKATIC</sequence>
<gene>
    <name evidence="2" type="ORF">RN001_008980</name>
</gene>
<feature type="compositionally biased region" description="Polar residues" evidence="1">
    <location>
        <begin position="65"/>
        <end position="75"/>
    </location>
</feature>
<evidence type="ECO:0000313" key="3">
    <source>
        <dbReference type="Proteomes" id="UP001353858"/>
    </source>
</evidence>
<accession>A0AAN7PXZ4</accession>